<dbReference type="AlphaFoldDB" id="A0AAE0D187"/>
<keyword evidence="4" id="KW-0732">Signal</keyword>
<dbReference type="InterPro" id="IPR029047">
    <property type="entry name" value="HSP70_peptide-bd_sf"/>
</dbReference>
<protein>
    <submittedName>
        <fullName evidence="5">Heat shock protein</fullName>
    </submittedName>
</protein>
<proteinExistence type="inferred from homology"/>
<organism evidence="5 6">
    <name type="scientific">Colletotrichum kahawae</name>
    <name type="common">Coffee berry disease fungus</name>
    <dbReference type="NCBI Taxonomy" id="34407"/>
    <lineage>
        <taxon>Eukaryota</taxon>
        <taxon>Fungi</taxon>
        <taxon>Dikarya</taxon>
        <taxon>Ascomycota</taxon>
        <taxon>Pezizomycotina</taxon>
        <taxon>Sordariomycetes</taxon>
        <taxon>Hypocreomycetidae</taxon>
        <taxon>Glomerellales</taxon>
        <taxon>Glomerellaceae</taxon>
        <taxon>Colletotrichum</taxon>
        <taxon>Colletotrichum gloeosporioides species complex</taxon>
    </lineage>
</organism>
<dbReference type="GO" id="GO:0140662">
    <property type="term" value="F:ATP-dependent protein folding chaperone"/>
    <property type="evidence" value="ECO:0007669"/>
    <property type="project" value="InterPro"/>
</dbReference>
<dbReference type="InterPro" id="IPR013126">
    <property type="entry name" value="Hsp_70_fam"/>
</dbReference>
<evidence type="ECO:0000313" key="6">
    <source>
        <dbReference type="Proteomes" id="UP001281614"/>
    </source>
</evidence>
<dbReference type="Proteomes" id="UP001281614">
    <property type="component" value="Unassembled WGS sequence"/>
</dbReference>
<dbReference type="InterPro" id="IPR043129">
    <property type="entry name" value="ATPase_NBD"/>
</dbReference>
<accession>A0AAE0D187</accession>
<dbReference type="GO" id="GO:0005524">
    <property type="term" value="F:ATP binding"/>
    <property type="evidence" value="ECO:0007669"/>
    <property type="project" value="UniProtKB-KW"/>
</dbReference>
<keyword evidence="1 3" id="KW-0547">Nucleotide-binding</keyword>
<dbReference type="Gene3D" id="2.60.34.10">
    <property type="entry name" value="Substrate Binding Domain Of DNAk, Chain A, domain 1"/>
    <property type="match status" value="1"/>
</dbReference>
<gene>
    <name evidence="5" type="ORF">CKAH01_18896</name>
</gene>
<dbReference type="EMBL" id="VYYT01000420">
    <property type="protein sequence ID" value="KAK2736647.1"/>
    <property type="molecule type" value="Genomic_DNA"/>
</dbReference>
<sequence>MRPNRCSGPGLGVLATLIVLFSSIHYASAYECWGGLSEYPNVFVINIGRSHSTVGSTWHGLRRIPDGNTKWTPSPDDANLPDFFLSGQEPSLQSALFDSSHMICHKDEPDFFMAKTFANPPPDPNFFGGNLLSNGTFLATLQQSKTIAEGWLGESSKTTVIAVPEALISDPTRALLKQLGEEVGLDVLRVTSALTSTVRGLNLDVGLYNEEPFLIFDMGREIFEVSVIDIDQGVIEVYSSSMDNQLSQAFGPFANELDGRAKETRTKEVANLVGYVIEKANLTKKDIPRVIMTGEYTQHPAIRALLEEFFNNNSSVEYFIHSEWPEAVTLGAAMISRGLTGLQCAEVQYMSIVIPRAVGVGVAGGSTSQMVQRNTPIPTAKTLNFTTTFDNQTVVTIPIVLGGFVATTENQKLATLKLEGIPPAPRGEPVINVRIVITEDESRYAAILLSANATLIGSEGATSINHSMILDDWTSWDDDELTHLILQEEADKDHYDDMCRRIPSPDFHESAQPVSRKDFDNLDDWWVTEGLRAKADVQSGHAARALCFYEKALPFFPIGHSELHQEIKALWKQLPERVDHSEFNGAENTFSTWSILRACYNRYR</sequence>
<dbReference type="Gene3D" id="3.30.420.40">
    <property type="match status" value="4"/>
</dbReference>
<evidence type="ECO:0000256" key="3">
    <source>
        <dbReference type="RuleBase" id="RU003322"/>
    </source>
</evidence>
<keyword evidence="6" id="KW-1185">Reference proteome</keyword>
<dbReference type="SUPFAM" id="SSF53067">
    <property type="entry name" value="Actin-like ATPase domain"/>
    <property type="match status" value="1"/>
</dbReference>
<comment type="caution">
    <text evidence="5">The sequence shown here is derived from an EMBL/GenBank/DDBJ whole genome shotgun (WGS) entry which is preliminary data.</text>
</comment>
<reference evidence="5" key="1">
    <citation type="submission" date="2023-02" db="EMBL/GenBank/DDBJ databases">
        <title>Colletotrichum kahawae CIFC_Que2 genome sequencing and assembly.</title>
        <authorList>
            <person name="Baroncelli R."/>
        </authorList>
    </citation>
    <scope>NUCLEOTIDE SEQUENCE</scope>
    <source>
        <strain evidence="5">CIFC_Que2</strain>
    </source>
</reference>
<feature type="signal peptide" evidence="4">
    <location>
        <begin position="1"/>
        <end position="29"/>
    </location>
</feature>
<name>A0AAE0D187_COLKA</name>
<keyword evidence="5" id="KW-0346">Stress response</keyword>
<feature type="chain" id="PRO_5041948611" evidence="4">
    <location>
        <begin position="30"/>
        <end position="604"/>
    </location>
</feature>
<evidence type="ECO:0000256" key="4">
    <source>
        <dbReference type="SAM" id="SignalP"/>
    </source>
</evidence>
<keyword evidence="2 3" id="KW-0067">ATP-binding</keyword>
<evidence type="ECO:0000313" key="5">
    <source>
        <dbReference type="EMBL" id="KAK2736647.1"/>
    </source>
</evidence>
<dbReference type="Pfam" id="PF00012">
    <property type="entry name" value="HSP70"/>
    <property type="match status" value="2"/>
</dbReference>
<evidence type="ECO:0000256" key="1">
    <source>
        <dbReference type="ARBA" id="ARBA00022741"/>
    </source>
</evidence>
<dbReference type="SUPFAM" id="SSF100920">
    <property type="entry name" value="Heat shock protein 70kD (HSP70), peptide-binding domain"/>
    <property type="match status" value="1"/>
</dbReference>
<evidence type="ECO:0000256" key="2">
    <source>
        <dbReference type="ARBA" id="ARBA00022840"/>
    </source>
</evidence>
<comment type="similarity">
    <text evidence="3">Belongs to the heat shock protein 70 family.</text>
</comment>
<dbReference type="PANTHER" id="PTHR19375">
    <property type="entry name" value="HEAT SHOCK PROTEIN 70KDA"/>
    <property type="match status" value="1"/>
</dbReference>